<evidence type="ECO:0000259" key="4">
    <source>
        <dbReference type="Pfam" id="PF24245"/>
    </source>
</evidence>
<evidence type="ECO:0000256" key="3">
    <source>
        <dbReference type="SAM" id="MobiDB-lite"/>
    </source>
</evidence>
<evidence type="ECO:0000313" key="5">
    <source>
        <dbReference type="EMBL" id="OQD61959.1"/>
    </source>
</evidence>
<sequence>MEASRQPSSIPPANPPSVEIAYKRKCIALKKRLAEVEAENEIMRTRNRRGSQYIQKMRLETCMLLERLTKVTGMADEAKTGTVNPELRARAAAMMNPAQGNAGVLLEDDTEGSSDEQPRTPEERPLRVKRSRKSNATGVDGQDDDLPQDGLPESADPAGAALPRLAPAPTQESLTHSFRVQTGSGGSADQTPAAAEAGPESGTTPMDVDKEEVKEAKVEQS</sequence>
<dbReference type="Pfam" id="PF24245">
    <property type="entry name" value="INO80F"/>
    <property type="match status" value="1"/>
</dbReference>
<protein>
    <recommendedName>
        <fullName evidence="4">INO80 complex subunit F domain-containing protein</fullName>
    </recommendedName>
</protein>
<dbReference type="GO" id="GO:0005634">
    <property type="term" value="C:nucleus"/>
    <property type="evidence" value="ECO:0007669"/>
    <property type="project" value="UniProtKB-SubCell"/>
</dbReference>
<name>A0A1V6NBH2_PENPO</name>
<accession>A0A1V6NBH2</accession>
<dbReference type="OrthoDB" id="10070927at2759"/>
<proteinExistence type="predicted"/>
<organism evidence="5 6">
    <name type="scientific">Penicillium polonicum</name>
    <dbReference type="NCBI Taxonomy" id="60169"/>
    <lineage>
        <taxon>Eukaryota</taxon>
        <taxon>Fungi</taxon>
        <taxon>Dikarya</taxon>
        <taxon>Ascomycota</taxon>
        <taxon>Pezizomycotina</taxon>
        <taxon>Eurotiomycetes</taxon>
        <taxon>Eurotiomycetidae</taxon>
        <taxon>Eurotiales</taxon>
        <taxon>Aspergillaceae</taxon>
        <taxon>Penicillium</taxon>
    </lineage>
</organism>
<feature type="compositionally biased region" description="Low complexity" evidence="3">
    <location>
        <begin position="148"/>
        <end position="169"/>
    </location>
</feature>
<keyword evidence="6" id="KW-1185">Reference proteome</keyword>
<gene>
    <name evidence="5" type="ORF">PENPOL_c014G03885</name>
</gene>
<evidence type="ECO:0000256" key="2">
    <source>
        <dbReference type="ARBA" id="ARBA00023242"/>
    </source>
</evidence>
<dbReference type="InterPro" id="IPR056513">
    <property type="entry name" value="INO80F"/>
</dbReference>
<feature type="region of interest" description="Disordered" evidence="3">
    <location>
        <begin position="104"/>
        <end position="221"/>
    </location>
</feature>
<evidence type="ECO:0000256" key="1">
    <source>
        <dbReference type="ARBA" id="ARBA00004123"/>
    </source>
</evidence>
<feature type="domain" description="INO80 complex subunit F" evidence="4">
    <location>
        <begin position="22"/>
        <end position="68"/>
    </location>
</feature>
<keyword evidence="2" id="KW-0539">Nucleus</keyword>
<dbReference type="EMBL" id="MDYM01000014">
    <property type="protein sequence ID" value="OQD61959.1"/>
    <property type="molecule type" value="Genomic_DNA"/>
</dbReference>
<feature type="compositionally biased region" description="Basic and acidic residues" evidence="3">
    <location>
        <begin position="207"/>
        <end position="221"/>
    </location>
</feature>
<dbReference type="Proteomes" id="UP000191408">
    <property type="component" value="Unassembled WGS sequence"/>
</dbReference>
<comment type="caution">
    <text evidence="5">The sequence shown here is derived from an EMBL/GenBank/DDBJ whole genome shotgun (WGS) entry which is preliminary data.</text>
</comment>
<feature type="compositionally biased region" description="Basic and acidic residues" evidence="3">
    <location>
        <begin position="116"/>
        <end position="126"/>
    </location>
</feature>
<dbReference type="STRING" id="60169.A0A1V6NBH2"/>
<dbReference type="AlphaFoldDB" id="A0A1V6NBH2"/>
<feature type="compositionally biased region" description="Polar residues" evidence="3">
    <location>
        <begin position="170"/>
        <end position="190"/>
    </location>
</feature>
<reference evidence="6" key="1">
    <citation type="journal article" date="2017" name="Nat. Microbiol.">
        <title>Global analysis of biosynthetic gene clusters reveals vast potential of secondary metabolite production in Penicillium species.</title>
        <authorList>
            <person name="Nielsen J.C."/>
            <person name="Grijseels S."/>
            <person name="Prigent S."/>
            <person name="Ji B."/>
            <person name="Dainat J."/>
            <person name="Nielsen K.F."/>
            <person name="Frisvad J.C."/>
            <person name="Workman M."/>
            <person name="Nielsen J."/>
        </authorList>
    </citation>
    <scope>NUCLEOTIDE SEQUENCE [LARGE SCALE GENOMIC DNA]</scope>
    <source>
        <strain evidence="6">IBT 4502</strain>
    </source>
</reference>
<evidence type="ECO:0000313" key="6">
    <source>
        <dbReference type="Proteomes" id="UP000191408"/>
    </source>
</evidence>
<comment type="subcellular location">
    <subcellularLocation>
        <location evidence="1">Nucleus</location>
    </subcellularLocation>
</comment>